<evidence type="ECO:0000259" key="3">
    <source>
        <dbReference type="Pfam" id="PF07001"/>
    </source>
</evidence>
<gene>
    <name evidence="4" type="ORF">HS088_TW18G00855</name>
</gene>
<feature type="region of interest" description="Disordered" evidence="2">
    <location>
        <begin position="1104"/>
        <end position="1261"/>
    </location>
</feature>
<dbReference type="Pfam" id="PF07001">
    <property type="entry name" value="BAT2_N"/>
    <property type="match status" value="1"/>
</dbReference>
<feature type="compositionally biased region" description="Polar residues" evidence="2">
    <location>
        <begin position="113"/>
        <end position="129"/>
    </location>
</feature>
<feature type="compositionally biased region" description="Polar residues" evidence="2">
    <location>
        <begin position="403"/>
        <end position="414"/>
    </location>
</feature>
<feature type="region of interest" description="Disordered" evidence="2">
    <location>
        <begin position="695"/>
        <end position="727"/>
    </location>
</feature>
<feature type="compositionally biased region" description="Basic residues" evidence="2">
    <location>
        <begin position="1121"/>
        <end position="1130"/>
    </location>
</feature>
<dbReference type="GO" id="GO:0040029">
    <property type="term" value="P:epigenetic regulation of gene expression"/>
    <property type="evidence" value="ECO:0007669"/>
    <property type="project" value="TreeGrafter"/>
</dbReference>
<feature type="compositionally biased region" description="Polar residues" evidence="2">
    <location>
        <begin position="794"/>
        <end position="803"/>
    </location>
</feature>
<feature type="region of interest" description="Disordered" evidence="2">
    <location>
        <begin position="393"/>
        <end position="443"/>
    </location>
</feature>
<feature type="compositionally biased region" description="Polar residues" evidence="2">
    <location>
        <begin position="1462"/>
        <end position="1473"/>
    </location>
</feature>
<feature type="region of interest" description="Disordered" evidence="2">
    <location>
        <begin position="949"/>
        <end position="980"/>
    </location>
</feature>
<dbReference type="InterPro" id="IPR038808">
    <property type="entry name" value="MOS1-like"/>
</dbReference>
<proteinExistence type="predicted"/>
<feature type="compositionally biased region" description="Polar residues" evidence="2">
    <location>
        <begin position="85"/>
        <end position="106"/>
    </location>
</feature>
<feature type="compositionally biased region" description="Polar residues" evidence="2">
    <location>
        <begin position="1135"/>
        <end position="1173"/>
    </location>
</feature>
<sequence length="1511" mass="163966">MTSNILRGERRWTSARRGGMTVLGKVSVPKPINLPSQRLENHGLDPNVAIVPKGTLSWGSKSSSSATNAWGSSTLSPRTDGGSGSPSHLSTRPSSGGSATRPSTAGSDRAHEANSNTWGSNSRPSSASGALTLTSNQSSLTSLRPHSAETRPGSSQLSRFAEPPSENPGAWGATGTAEKLGVTSSKNDEFSLTSGDFPTLGSEKDNAGRNSLPQGNASINSNAKCETENSWRRDNPPYSEDGMKTSMEKWPVDPPPYHNPNMPPPHYDAWHGLPVNNHPGGIWYRGPPGGPPYGAPVTHGGFPMEPFHYYRPQIPATALANQHPGPPPSVGPRMHHPKNGDMYKPLMPDAYIRPGMPIRPGFFPGPVAYESYYVPPMVYCNSHERDIPFMEMTAGPSAHNRHSGQSAPDNSNLHSRPCGYGPPGKPLVSEQAESSHSHDTCGPHKVLLKQHAGWDEKHDQKCNESSASYLEKEDQSRKSSWDDDWQGDYKKDEEVNIKGGKPGEEASVASDVQGGSSVTAKLNSTENVGYVKAQDEDFVKKSENMTFVVPEGPAALKDSSLIQKIEGLNAKVRASDGRQDVTSVSIREEQTNKLPACGFKANHPSNDAGIGPVYLESSHVGTVTKSVSRESGVHAGDTGAGDKSFDASVTATSRRPAHGMNSRADHRGSKGRFNLQEADGWQKKSSAVDFPIPAAASQSETSVSHMQNNTSVEPTEKSGSYPQGKNEREAVSPIFDSGDSQLQHAKMRELAKQRVKQRQKEQEERAREQKAKALAKLEELNKRTLAMEGLNQKAETGSTGSIQTKHEESQVSTESTLVASKSAELTSTAFSNTITVVQISDCSATRVLKPAFLVGDLPVETLKSTNRGPVVSVDVSASIEVVASEMASSLKLSESSGQPRRKNNRGGKNKYKADATSSMAVVPSSLSMETNILDTPADASNLMAEESALNPSSIQSVSAGQDSNEPSEPHLSLPNEDTHGRVNSQWKLQHARRMRNQQGNRSAEKFHGGDAVVWAPVRSQNMAEVANEVGNNSVTENTNSVKNDQLLQNNPRNKRAEMERYIPKPVAKEMALQESLQQPVALSTRQTVSEEIVGRPVSPAGPAIWKGGPVIEAGNRDIKQKRPGKVHGSWRQRGSAESSIGQSLQDRKYNTSNSSNNVPKYNENQQPQKSNVSLMKEQPKHTDEWGSSDGWYMPENPESSDGGYMPENSESSAPVTVYKVKDQGVKGKRHSTKGKKGLGNMQNQDQKRIKSDEDMDKSNSQSVVPVICQIEFPAALKENRGNREQSTSHWQPKLQASSAPNQGTTSNIGQGVGAEVGRGNRRDPTFQDRKSLPPQQRMETMEAGIVQSASLSEKSKVEEAPGVRHPEAKRERKISSVKGQSHSPNEVPGGLGEQEPSSNMGFQHEESSFRFQKNGSRNSHFGREHESRGHWGAAGQDNRQHNQPANRDRQRNTSHYEYQPVGPQTNNKTQNLEQSKDASHNSGLKSRDRGQNNSRRGGGNFYGRQSSTSTV</sequence>
<dbReference type="PANTHER" id="PTHR34805">
    <property type="entry name" value="PROTEIN MODIFIER OF SNC1 1"/>
    <property type="match status" value="1"/>
</dbReference>
<dbReference type="EMBL" id="JAAARO010000018">
    <property type="protein sequence ID" value="KAF5732165.1"/>
    <property type="molecule type" value="Genomic_DNA"/>
</dbReference>
<feature type="compositionally biased region" description="Basic and acidic residues" evidence="2">
    <location>
        <begin position="225"/>
        <end position="235"/>
    </location>
</feature>
<feature type="compositionally biased region" description="Polar residues" evidence="2">
    <location>
        <begin position="1409"/>
        <end position="1419"/>
    </location>
</feature>
<feature type="compositionally biased region" description="Polar residues" evidence="2">
    <location>
        <begin position="208"/>
        <end position="224"/>
    </location>
</feature>
<feature type="region of interest" description="Disordered" evidence="2">
    <location>
        <begin position="747"/>
        <end position="769"/>
    </location>
</feature>
<dbReference type="PANTHER" id="PTHR34805:SF1">
    <property type="entry name" value="PROTEIN MODIFIER OF SNC1 1"/>
    <property type="match status" value="1"/>
</dbReference>
<feature type="compositionally biased region" description="Polar residues" evidence="2">
    <location>
        <begin position="182"/>
        <end position="196"/>
    </location>
</feature>
<feature type="compositionally biased region" description="Low complexity" evidence="2">
    <location>
        <begin position="131"/>
        <end position="143"/>
    </location>
</feature>
<keyword evidence="1" id="KW-0597">Phosphoprotein</keyword>
<feature type="compositionally biased region" description="Polar residues" evidence="2">
    <location>
        <begin position="1284"/>
        <end position="1309"/>
    </location>
</feature>
<feature type="compositionally biased region" description="Polar residues" evidence="2">
    <location>
        <begin position="949"/>
        <end position="966"/>
    </location>
</feature>
<dbReference type="OrthoDB" id="1939715at2759"/>
<dbReference type="InParanoid" id="A0A7J7CE09"/>
<feature type="region of interest" description="Disordered" evidence="2">
    <location>
        <begin position="629"/>
        <end position="670"/>
    </location>
</feature>
<feature type="compositionally biased region" description="Basic and acidic residues" evidence="2">
    <location>
        <begin position="470"/>
        <end position="504"/>
    </location>
</feature>
<evidence type="ECO:0000313" key="4">
    <source>
        <dbReference type="EMBL" id="KAF5732165.1"/>
    </source>
</evidence>
<feature type="compositionally biased region" description="Polar residues" evidence="2">
    <location>
        <begin position="696"/>
        <end position="723"/>
    </location>
</feature>
<name>A0A7J7CE09_TRIWF</name>
<feature type="region of interest" description="Disordered" evidence="2">
    <location>
        <begin position="57"/>
        <end position="235"/>
    </location>
</feature>
<feature type="region of interest" description="Disordered" evidence="2">
    <location>
        <begin position="1275"/>
        <end position="1511"/>
    </location>
</feature>
<feature type="compositionally biased region" description="Basic and acidic residues" evidence="2">
    <location>
        <begin position="1353"/>
        <end position="1374"/>
    </location>
</feature>
<feature type="domain" description="BAT2 N-terminal" evidence="3">
    <location>
        <begin position="14"/>
        <end position="139"/>
    </location>
</feature>
<evidence type="ECO:0000313" key="5">
    <source>
        <dbReference type="Proteomes" id="UP000593562"/>
    </source>
</evidence>
<dbReference type="FunCoup" id="A0A7J7CE09">
    <property type="interactions" value="3217"/>
</dbReference>
<keyword evidence="5" id="KW-1185">Reference proteome</keyword>
<dbReference type="Proteomes" id="UP000593562">
    <property type="component" value="Unassembled WGS sequence"/>
</dbReference>
<accession>A0A7J7CE09</accession>
<feature type="compositionally biased region" description="Polar residues" evidence="2">
    <location>
        <begin position="888"/>
        <end position="898"/>
    </location>
</feature>
<organism evidence="4 5">
    <name type="scientific">Tripterygium wilfordii</name>
    <name type="common">Thunder God vine</name>
    <dbReference type="NCBI Taxonomy" id="458696"/>
    <lineage>
        <taxon>Eukaryota</taxon>
        <taxon>Viridiplantae</taxon>
        <taxon>Streptophyta</taxon>
        <taxon>Embryophyta</taxon>
        <taxon>Tracheophyta</taxon>
        <taxon>Spermatophyta</taxon>
        <taxon>Magnoliopsida</taxon>
        <taxon>eudicotyledons</taxon>
        <taxon>Gunneridae</taxon>
        <taxon>Pentapetalae</taxon>
        <taxon>rosids</taxon>
        <taxon>fabids</taxon>
        <taxon>Celastrales</taxon>
        <taxon>Celastraceae</taxon>
        <taxon>Tripterygium</taxon>
    </lineage>
</organism>
<feature type="compositionally biased region" description="Low complexity" evidence="2">
    <location>
        <begin position="57"/>
        <end position="74"/>
    </location>
</feature>
<feature type="region of interest" description="Disordered" evidence="2">
    <location>
        <begin position="794"/>
        <end position="815"/>
    </location>
</feature>
<protein>
    <submittedName>
        <fullName evidence="4">Modifier of snc1 putative isoform 1</fullName>
    </submittedName>
</protein>
<feature type="compositionally biased region" description="Basic and acidic residues" evidence="2">
    <location>
        <begin position="1318"/>
        <end position="1331"/>
    </location>
</feature>
<feature type="compositionally biased region" description="Basic and acidic residues" evidence="2">
    <location>
        <begin position="1474"/>
        <end position="1490"/>
    </location>
</feature>
<dbReference type="InterPro" id="IPR009738">
    <property type="entry name" value="BAT2_N"/>
</dbReference>
<feature type="region of interest" description="Disordered" evidence="2">
    <location>
        <begin position="888"/>
        <end position="916"/>
    </location>
</feature>
<feature type="region of interest" description="Disordered" evidence="2">
    <location>
        <begin position="465"/>
        <end position="515"/>
    </location>
</feature>
<evidence type="ECO:0000256" key="1">
    <source>
        <dbReference type="ARBA" id="ARBA00022553"/>
    </source>
</evidence>
<feature type="compositionally biased region" description="Basic residues" evidence="2">
    <location>
        <begin position="1226"/>
        <end position="1236"/>
    </location>
</feature>
<reference evidence="4 5" key="1">
    <citation type="journal article" date="2020" name="Nat. Commun.">
        <title>Genome of Tripterygium wilfordii and identification of cytochrome P450 involved in triptolide biosynthesis.</title>
        <authorList>
            <person name="Tu L."/>
            <person name="Su P."/>
            <person name="Zhang Z."/>
            <person name="Gao L."/>
            <person name="Wang J."/>
            <person name="Hu T."/>
            <person name="Zhou J."/>
            <person name="Zhang Y."/>
            <person name="Zhao Y."/>
            <person name="Liu Y."/>
            <person name="Song Y."/>
            <person name="Tong Y."/>
            <person name="Lu Y."/>
            <person name="Yang J."/>
            <person name="Xu C."/>
            <person name="Jia M."/>
            <person name="Peters R.J."/>
            <person name="Huang L."/>
            <person name="Gao W."/>
        </authorList>
    </citation>
    <scope>NUCLEOTIDE SEQUENCE [LARGE SCALE GENOMIC DNA]</scope>
    <source>
        <strain evidence="5">cv. XIE 37</strain>
        <tissue evidence="4">Leaf</tissue>
    </source>
</reference>
<feature type="compositionally biased region" description="Basic residues" evidence="2">
    <location>
        <begin position="899"/>
        <end position="910"/>
    </location>
</feature>
<comment type="caution">
    <text evidence="4">The sequence shown here is derived from an EMBL/GenBank/DDBJ whole genome shotgun (WGS) entry which is preliminary data.</text>
</comment>
<feature type="compositionally biased region" description="Basic and acidic residues" evidence="2">
    <location>
        <begin position="433"/>
        <end position="442"/>
    </location>
</feature>
<evidence type="ECO:0000256" key="2">
    <source>
        <dbReference type="SAM" id="MobiDB-lite"/>
    </source>
</evidence>